<protein>
    <recommendedName>
        <fullName evidence="5 10">Phosphoenolpyruvate carboxylase</fullName>
        <shortName evidence="10">PEPC</shortName>
        <shortName evidence="10">PEPCase</shortName>
        <ecNumber evidence="4 10">4.1.1.31</ecNumber>
    </recommendedName>
</protein>
<sequence length="879" mass="99164">MSQNMPQEINASLRGNVNLLGQLLGNTIKSHMGEAFLEKVETIRQLAKASRNDDDQAREQLLELLRNLSDDELLPVTRAFSQFLNLANIAEQFHTISRNCEGSTCAQDPIDQVFNKLKSEKLSEAEIHHAVAQLNIELVLTAHPTEVTRRTLINKHVAINNCLDWLELDLPEQERNQLLGRLEQLINQAWHTDEIRKQRPTPVDEAKWGFAVIENSLWQAVPEFVRQLDKKLGQHFDMRLALDAAPVVFSSWMGGDRDGNPFVTAKVTEEVLLSSRWVAVDLYLKEIQTLVSELSMSDANEALLEQTGEQREPYRALLKILRSELQETHDYLTAKLKGQYTEARDIITNTEQLREPLELCYYSLQDCGMGIIADGTLLDLLRRIACFGINLLRLDIRQDSGRHEEVFSEITRYLGMGDYAHWNETDKQHFLLQELNSKRPLFPRDWEPSDAVQEVLDTCAIIAKQEREALGIYIISMASEPSDVLAVQLLLQEAGCPFRLPVAPLFETLDDLNNAPATMSKLLSVDWYRGYISGQQHVMIGYSDSAKDAGVLAASWAQYRAQEALVAICESHQISLTLFHGRGGTIGRGGAPAHAALLSQPPGSLKGGLRVTEQGEMIRFKFGLPKVALDSLNLYASAVLEANLIPPMEPKDEWREVMDQIAEVSCDAYRGVVWGEEDFVPYFRAATPERELAKLPLGSRPAKRRQDGGVESLRAIPWIFSWSQNRLLLPAWLGSGAAFEAQLEQGKEQLLAEMRAWPFFDNRLAMLEMVFLKADTWLSKIYDDRLVEPELRALGEKLRNQLERGKEALMSLSPEHRLLANQAWVVESINLRNPYIDPLHVLQVELLNRSRTNEELCPNVDQALMVSIAGIAAGMRNTG</sequence>
<dbReference type="EC" id="4.1.1.31" evidence="4 10"/>
<evidence type="ECO:0000256" key="10">
    <source>
        <dbReference type="HAMAP-Rule" id="MF_00595"/>
    </source>
</evidence>
<dbReference type="EMBL" id="BMDY01000011">
    <property type="protein sequence ID" value="GGB07059.1"/>
    <property type="molecule type" value="Genomic_DNA"/>
</dbReference>
<dbReference type="Gene3D" id="1.20.1440.90">
    <property type="entry name" value="Phosphoenolpyruvate/pyruvate domain"/>
    <property type="match status" value="1"/>
</dbReference>
<evidence type="ECO:0000256" key="4">
    <source>
        <dbReference type="ARBA" id="ARBA00012305"/>
    </source>
</evidence>
<evidence type="ECO:0000256" key="9">
    <source>
        <dbReference type="ARBA" id="ARBA00048995"/>
    </source>
</evidence>
<evidence type="ECO:0000256" key="5">
    <source>
        <dbReference type="ARBA" id="ARBA00022419"/>
    </source>
</evidence>
<gene>
    <name evidence="10 13" type="primary">ppc</name>
    <name evidence="13" type="ORF">GCM10007414_20470</name>
</gene>
<keyword evidence="6 10" id="KW-0460">Magnesium</keyword>
<reference evidence="14" key="1">
    <citation type="journal article" date="2019" name="Int. J. Syst. Evol. Microbiol.">
        <title>The Global Catalogue of Microorganisms (GCM) 10K type strain sequencing project: providing services to taxonomists for standard genome sequencing and annotation.</title>
        <authorList>
            <consortium name="The Broad Institute Genomics Platform"/>
            <consortium name="The Broad Institute Genome Sequencing Center for Infectious Disease"/>
            <person name="Wu L."/>
            <person name="Ma J."/>
        </authorList>
    </citation>
    <scope>NUCLEOTIDE SEQUENCE [LARGE SCALE GENOMIC DNA]</scope>
    <source>
        <strain evidence="14">CGMCC 1.10131</strain>
    </source>
</reference>
<dbReference type="PANTHER" id="PTHR30523">
    <property type="entry name" value="PHOSPHOENOLPYRUVATE CARBOXYLASE"/>
    <property type="match status" value="1"/>
</dbReference>
<accession>A0ABQ1I1H1</accession>
<evidence type="ECO:0000256" key="12">
    <source>
        <dbReference type="PROSITE-ProRule" id="PRU10112"/>
    </source>
</evidence>
<proteinExistence type="inferred from homology"/>
<dbReference type="Pfam" id="PF00311">
    <property type="entry name" value="PEPcase"/>
    <property type="match status" value="1"/>
</dbReference>
<evidence type="ECO:0000313" key="14">
    <source>
        <dbReference type="Proteomes" id="UP000651977"/>
    </source>
</evidence>
<evidence type="ECO:0000313" key="13">
    <source>
        <dbReference type="EMBL" id="GGB07059.1"/>
    </source>
</evidence>
<comment type="subunit">
    <text evidence="10">Homotetramer.</text>
</comment>
<organism evidence="13 14">
    <name type="scientific">Agarivorans gilvus</name>
    <dbReference type="NCBI Taxonomy" id="680279"/>
    <lineage>
        <taxon>Bacteria</taxon>
        <taxon>Pseudomonadati</taxon>
        <taxon>Pseudomonadota</taxon>
        <taxon>Gammaproteobacteria</taxon>
        <taxon>Alteromonadales</taxon>
        <taxon>Alteromonadaceae</taxon>
        <taxon>Agarivorans</taxon>
    </lineage>
</organism>
<dbReference type="SUPFAM" id="SSF51621">
    <property type="entry name" value="Phosphoenolpyruvate/pyruvate domain"/>
    <property type="match status" value="1"/>
</dbReference>
<evidence type="ECO:0000256" key="1">
    <source>
        <dbReference type="ARBA" id="ARBA00001946"/>
    </source>
</evidence>
<dbReference type="InterPro" id="IPR033129">
    <property type="entry name" value="PEPCASE_His_AS"/>
</dbReference>
<keyword evidence="7 10" id="KW-0456">Lyase</keyword>
<dbReference type="InterPro" id="IPR021135">
    <property type="entry name" value="PEP_COase"/>
</dbReference>
<evidence type="ECO:0000256" key="6">
    <source>
        <dbReference type="ARBA" id="ARBA00022842"/>
    </source>
</evidence>
<dbReference type="HAMAP" id="MF_00595">
    <property type="entry name" value="PEPcase_type1"/>
    <property type="match status" value="1"/>
</dbReference>
<comment type="function">
    <text evidence="2 10">Forms oxaloacetate, a four-carbon dicarboxylic acid source for the tricarboxylic acid cycle.</text>
</comment>
<dbReference type="Proteomes" id="UP000651977">
    <property type="component" value="Unassembled WGS sequence"/>
</dbReference>
<comment type="catalytic activity">
    <reaction evidence="9 10">
        <text>oxaloacetate + phosphate = phosphoenolpyruvate + hydrogencarbonate</text>
        <dbReference type="Rhea" id="RHEA:28370"/>
        <dbReference type="ChEBI" id="CHEBI:16452"/>
        <dbReference type="ChEBI" id="CHEBI:17544"/>
        <dbReference type="ChEBI" id="CHEBI:43474"/>
        <dbReference type="ChEBI" id="CHEBI:58702"/>
        <dbReference type="EC" id="4.1.1.31"/>
    </reaction>
</comment>
<evidence type="ECO:0000256" key="3">
    <source>
        <dbReference type="ARBA" id="ARBA00008346"/>
    </source>
</evidence>
<evidence type="ECO:0000256" key="7">
    <source>
        <dbReference type="ARBA" id="ARBA00023239"/>
    </source>
</evidence>
<dbReference type="InterPro" id="IPR022805">
    <property type="entry name" value="PEP_COase_bac/pln-type"/>
</dbReference>
<name>A0ABQ1I1H1_9ALTE</name>
<dbReference type="PROSITE" id="PS00393">
    <property type="entry name" value="PEPCASE_2"/>
    <property type="match status" value="1"/>
</dbReference>
<comment type="caution">
    <text evidence="13">The sequence shown here is derived from an EMBL/GenBank/DDBJ whole genome shotgun (WGS) entry which is preliminary data.</text>
</comment>
<dbReference type="InterPro" id="IPR015813">
    <property type="entry name" value="Pyrv/PenolPyrv_kinase-like_dom"/>
</dbReference>
<dbReference type="InterPro" id="IPR018129">
    <property type="entry name" value="PEP_COase_Lys_AS"/>
</dbReference>
<keyword evidence="14" id="KW-1185">Reference proteome</keyword>
<dbReference type="NCBIfam" id="NF000584">
    <property type="entry name" value="PRK00009.1"/>
    <property type="match status" value="1"/>
</dbReference>
<dbReference type="PANTHER" id="PTHR30523:SF6">
    <property type="entry name" value="PHOSPHOENOLPYRUVATE CARBOXYLASE"/>
    <property type="match status" value="1"/>
</dbReference>
<evidence type="ECO:0000256" key="2">
    <source>
        <dbReference type="ARBA" id="ARBA00003670"/>
    </source>
</evidence>
<feature type="active site" evidence="10 12">
    <location>
        <position position="547"/>
    </location>
</feature>
<comment type="cofactor">
    <cofactor evidence="1 10">
        <name>Mg(2+)</name>
        <dbReference type="ChEBI" id="CHEBI:18420"/>
    </cofactor>
</comment>
<dbReference type="RefSeq" id="WP_229711183.1">
    <property type="nucleotide sequence ID" value="NZ_BMDY01000011.1"/>
</dbReference>
<dbReference type="PROSITE" id="PS00781">
    <property type="entry name" value="PEPCASE_1"/>
    <property type="match status" value="1"/>
</dbReference>
<keyword evidence="8 10" id="KW-0120">Carbon dioxide fixation</keyword>
<evidence type="ECO:0000256" key="8">
    <source>
        <dbReference type="ARBA" id="ARBA00023300"/>
    </source>
</evidence>
<dbReference type="PRINTS" id="PR00150">
    <property type="entry name" value="PEPCARBXLASE"/>
</dbReference>
<feature type="active site" evidence="10 11">
    <location>
        <position position="143"/>
    </location>
</feature>
<evidence type="ECO:0000256" key="11">
    <source>
        <dbReference type="PROSITE-ProRule" id="PRU10111"/>
    </source>
</evidence>
<comment type="similarity">
    <text evidence="3 10">Belongs to the PEPCase type 1 family.</text>
</comment>